<evidence type="ECO:0000256" key="2">
    <source>
        <dbReference type="ARBA" id="ARBA00022748"/>
    </source>
</evidence>
<dbReference type="GO" id="GO:0017004">
    <property type="term" value="P:cytochrome complex assembly"/>
    <property type="evidence" value="ECO:0007669"/>
    <property type="project" value="UniProtKB-KW"/>
</dbReference>
<dbReference type="GO" id="GO:0016020">
    <property type="term" value="C:membrane"/>
    <property type="evidence" value="ECO:0007669"/>
    <property type="project" value="InterPro"/>
</dbReference>
<proteinExistence type="inferred from homology"/>
<accession>A0AAE1WIE5</accession>
<gene>
    <name evidence="5" type="ORF">Sango_1850200</name>
</gene>
<dbReference type="GO" id="GO:0015232">
    <property type="term" value="F:heme transmembrane transporter activity"/>
    <property type="evidence" value="ECO:0007669"/>
    <property type="project" value="InterPro"/>
</dbReference>
<comment type="caution">
    <text evidence="5">The sequence shown here is derived from an EMBL/GenBank/DDBJ whole genome shotgun (WGS) entry which is preliminary data.</text>
</comment>
<dbReference type="PANTHER" id="PTHR43653:SF1">
    <property type="entry name" value="CYTOCHROME C-TYPE BIOGENESIS PROTEIN CCMF"/>
    <property type="match status" value="1"/>
</dbReference>
<dbReference type="Pfam" id="PF01578">
    <property type="entry name" value="Cytochrom_C_asm"/>
    <property type="match status" value="1"/>
</dbReference>
<reference evidence="5" key="1">
    <citation type="submission" date="2020-06" db="EMBL/GenBank/DDBJ databases">
        <authorList>
            <person name="Li T."/>
            <person name="Hu X."/>
            <person name="Zhang T."/>
            <person name="Song X."/>
            <person name="Zhang H."/>
            <person name="Dai N."/>
            <person name="Sheng W."/>
            <person name="Hou X."/>
            <person name="Wei L."/>
        </authorList>
    </citation>
    <scope>NUCLEOTIDE SEQUENCE</scope>
    <source>
        <strain evidence="5">K16</strain>
        <tissue evidence="5">Leaf</tissue>
    </source>
</reference>
<evidence type="ECO:0000256" key="1">
    <source>
        <dbReference type="ARBA" id="ARBA00009186"/>
    </source>
</evidence>
<keyword evidence="2" id="KW-0201">Cytochrome c-type biogenesis</keyword>
<feature type="domain" description="Cytochrome c assembly protein" evidence="4">
    <location>
        <begin position="197"/>
        <end position="244"/>
    </location>
</feature>
<keyword evidence="6" id="KW-1185">Reference proteome</keyword>
<dbReference type="EMBL" id="JACGWL010000010">
    <property type="protein sequence ID" value="KAK4393794.1"/>
    <property type="molecule type" value="Genomic_DNA"/>
</dbReference>
<feature type="region of interest" description="Disordered" evidence="3">
    <location>
        <begin position="1"/>
        <end position="70"/>
    </location>
</feature>
<sequence length="248" mass="27625">MGGGVHRSGGASSGELVTEALETEPPERRQMRRGGTGAGTRRRKRRRQSSALTARGTEPERRAGAGRRRGLEPQFLSSSVSHGFPDMFLLNALFSAVFTPWDGRYGVMGSGLKYEPEGGVVFELRGFPLRVDVLVPFRLPNHAALFRLLFALDTSASGQEESTLSVSFVMERKIPLLHLFIGMPANTVVSDQDQEPIRILILICRWFSTIGILKGLWWGQHEIGWGGWLFRDPVENVSFMPRLLTTMQ</sequence>
<evidence type="ECO:0000259" key="4">
    <source>
        <dbReference type="Pfam" id="PF01578"/>
    </source>
</evidence>
<dbReference type="InterPro" id="IPR002541">
    <property type="entry name" value="Cyt_c_assembly"/>
</dbReference>
<reference evidence="5" key="2">
    <citation type="journal article" date="2024" name="Plant">
        <title>Genomic evolution and insights into agronomic trait innovations of Sesamum species.</title>
        <authorList>
            <person name="Miao H."/>
            <person name="Wang L."/>
            <person name="Qu L."/>
            <person name="Liu H."/>
            <person name="Sun Y."/>
            <person name="Le M."/>
            <person name="Wang Q."/>
            <person name="Wei S."/>
            <person name="Zheng Y."/>
            <person name="Lin W."/>
            <person name="Duan Y."/>
            <person name="Cao H."/>
            <person name="Xiong S."/>
            <person name="Wang X."/>
            <person name="Wei L."/>
            <person name="Li C."/>
            <person name="Ma Q."/>
            <person name="Ju M."/>
            <person name="Zhao R."/>
            <person name="Li G."/>
            <person name="Mu C."/>
            <person name="Tian Q."/>
            <person name="Mei H."/>
            <person name="Zhang T."/>
            <person name="Gao T."/>
            <person name="Zhang H."/>
        </authorList>
    </citation>
    <scope>NUCLEOTIDE SEQUENCE</scope>
    <source>
        <strain evidence="5">K16</strain>
    </source>
</reference>
<dbReference type="Proteomes" id="UP001289374">
    <property type="component" value="Unassembled WGS sequence"/>
</dbReference>
<dbReference type="GO" id="GO:0020037">
    <property type="term" value="F:heme binding"/>
    <property type="evidence" value="ECO:0007669"/>
    <property type="project" value="InterPro"/>
</dbReference>
<dbReference type="PANTHER" id="PTHR43653">
    <property type="entry name" value="CYTOCHROME C ASSEMBLY PROTEIN-RELATED"/>
    <property type="match status" value="1"/>
</dbReference>
<dbReference type="InterPro" id="IPR003567">
    <property type="entry name" value="Cyt_c_biogenesis"/>
</dbReference>
<dbReference type="AlphaFoldDB" id="A0AAE1WIE5"/>
<evidence type="ECO:0000256" key="3">
    <source>
        <dbReference type="SAM" id="MobiDB-lite"/>
    </source>
</evidence>
<comment type="similarity">
    <text evidence="1">Belongs to the CcmF/CycK/Ccl1/NrfE/CcsA family.</text>
</comment>
<name>A0AAE1WIE5_9LAMI</name>
<protein>
    <submittedName>
        <fullName evidence="5">Cytochrome c biosynthesis protein</fullName>
    </submittedName>
</protein>
<dbReference type="PRINTS" id="PR01410">
    <property type="entry name" value="CCBIOGENESIS"/>
</dbReference>
<evidence type="ECO:0000313" key="5">
    <source>
        <dbReference type="EMBL" id="KAK4393794.1"/>
    </source>
</evidence>
<organism evidence="5 6">
    <name type="scientific">Sesamum angolense</name>
    <dbReference type="NCBI Taxonomy" id="2727404"/>
    <lineage>
        <taxon>Eukaryota</taxon>
        <taxon>Viridiplantae</taxon>
        <taxon>Streptophyta</taxon>
        <taxon>Embryophyta</taxon>
        <taxon>Tracheophyta</taxon>
        <taxon>Spermatophyta</taxon>
        <taxon>Magnoliopsida</taxon>
        <taxon>eudicotyledons</taxon>
        <taxon>Gunneridae</taxon>
        <taxon>Pentapetalae</taxon>
        <taxon>asterids</taxon>
        <taxon>lamiids</taxon>
        <taxon>Lamiales</taxon>
        <taxon>Pedaliaceae</taxon>
        <taxon>Sesamum</taxon>
    </lineage>
</organism>
<evidence type="ECO:0000313" key="6">
    <source>
        <dbReference type="Proteomes" id="UP001289374"/>
    </source>
</evidence>